<reference evidence="1" key="1">
    <citation type="submission" date="2020-05" db="EMBL/GenBank/DDBJ databases">
        <authorList>
            <person name="Chiriac C."/>
            <person name="Salcher M."/>
            <person name="Ghai R."/>
            <person name="Kavagutti S V."/>
        </authorList>
    </citation>
    <scope>NUCLEOTIDE SEQUENCE</scope>
</reference>
<sequence>MQLLATKFKKISLVGSCVALIFSGNSAEAASKIVTRSDDGQVVKIAKGSSFSLSLDSSYWSLVQLKKSASVKQIGDVLSEPIAPSPTAPPGCTRQGSGCATLTWKFTAKKLGSTKLAATRESCGEALACAPEDQNFSVTIKVIAKRIK</sequence>
<evidence type="ECO:0000313" key="1">
    <source>
        <dbReference type="EMBL" id="CAB4544043.1"/>
    </source>
</evidence>
<protein>
    <submittedName>
        <fullName evidence="1">Unannotated protein</fullName>
    </submittedName>
</protein>
<dbReference type="AlphaFoldDB" id="A0A6J6C0I5"/>
<accession>A0A6J6C0I5</accession>
<proteinExistence type="predicted"/>
<dbReference type="EMBL" id="CAEZSJ010000123">
    <property type="protein sequence ID" value="CAB4544043.1"/>
    <property type="molecule type" value="Genomic_DNA"/>
</dbReference>
<gene>
    <name evidence="1" type="ORF">UFOPK1425_00717</name>
</gene>
<name>A0A6J6C0I5_9ZZZZ</name>
<organism evidence="1">
    <name type="scientific">freshwater metagenome</name>
    <dbReference type="NCBI Taxonomy" id="449393"/>
    <lineage>
        <taxon>unclassified sequences</taxon>
        <taxon>metagenomes</taxon>
        <taxon>ecological metagenomes</taxon>
    </lineage>
</organism>